<evidence type="ECO:0000313" key="10">
    <source>
        <dbReference type="EMBL" id="KIY47627.1"/>
    </source>
</evidence>
<evidence type="ECO:0000256" key="3">
    <source>
        <dbReference type="ARBA" id="ARBA00015399"/>
    </source>
</evidence>
<dbReference type="InterPro" id="IPR040191">
    <property type="entry name" value="UTP10"/>
</dbReference>
<dbReference type="Proteomes" id="UP000054144">
    <property type="component" value="Unassembled WGS sequence"/>
</dbReference>
<comment type="subunit">
    <text evidence="8">Component of the ribosomal small subunit (SSU) processome.</text>
</comment>
<evidence type="ECO:0000256" key="4">
    <source>
        <dbReference type="ARBA" id="ARBA00022517"/>
    </source>
</evidence>
<dbReference type="GO" id="GO:0000462">
    <property type="term" value="P:maturation of SSU-rRNA from tricistronic rRNA transcript (SSU-rRNA, 5.8S rRNA, LSU-rRNA)"/>
    <property type="evidence" value="ECO:0007669"/>
    <property type="project" value="TreeGrafter"/>
</dbReference>
<comment type="function">
    <text evidence="8">Involved in nucleolar processing of pre-18S ribosomal RNA.</text>
</comment>
<dbReference type="Pfam" id="PF23243">
    <property type="entry name" value="HEAT_HEATR1"/>
    <property type="match status" value="1"/>
</dbReference>
<dbReference type="InterPro" id="IPR056473">
    <property type="entry name" value="HEAT_Utp10/HEAT1"/>
</dbReference>
<organism evidence="10 11">
    <name type="scientific">Fistulina hepatica ATCC 64428</name>
    <dbReference type="NCBI Taxonomy" id="1128425"/>
    <lineage>
        <taxon>Eukaryota</taxon>
        <taxon>Fungi</taxon>
        <taxon>Dikarya</taxon>
        <taxon>Basidiomycota</taxon>
        <taxon>Agaricomycotina</taxon>
        <taxon>Agaricomycetes</taxon>
        <taxon>Agaricomycetidae</taxon>
        <taxon>Agaricales</taxon>
        <taxon>Fistulinaceae</taxon>
        <taxon>Fistulina</taxon>
    </lineage>
</organism>
<gene>
    <name evidence="10" type="ORF">FISHEDRAFT_74431</name>
</gene>
<proteinExistence type="inferred from homology"/>
<sequence>MSSLALQLSADASVNGALLSHRHAHPSYLFGPRDEYDLDSVRALAINGARALGVRSPLLDGQDDTDRTLLTAHDNATIDAHVAALLPRLQLHLLTPPAGRILEWLVRRFRVHEFNVHDVLCLFFPYFESPHFAKMLSIVLISPGSPFAFLIPYKSATTRLRLSTLVAEMRRNPELARFIVSLLPNSSSPSSVLVSFYYSVMHEFLPPTDPDTPALLLPALLAPLRHITPEAAPAALVSLLLLPRLPLSRFALPVVVRAVVDVCKQPCGPLTLSRALTALVALLDVSPSLDDVSDALAPLLDLPDLVEGLSDLPATSRGAIALVQLLTRVPGHADVLSSFPAALRSQFGSATDNEPHDDPVLLAYSASAESRARGVIALLARAEGTPDADLTGALIARVVDPDTRVLHALYDGGAFLRLLQADRGARQAYLATLSVSAWEPDVSHTHLAFVFSNAVALLPPGQHALLALALPHLDDPGVWALLEAHETAVPLLRGCGRTLAHGDKKRLSSQHIGQLASDVARNISREDLPAHVAFFANLAAGDTAPDIEDKRTRTLATLVLAEIFKRSELKMEGHLSPARIALDALAHSGGGLEIRATDAVTFILPTARGALALQIAGVPISSCAQEYLAFANSVFCFATSPIVSSMATTIVLLRALFSVLGDDTLMMLSGVWSDSNVDIHIRTAALCHACAFLEASVGSLSESTPRPSRDFQTIVPSLLVAIQSTANELPTTSNSLGIPTLNSVSATTTLRQLALRCMLLIHRAAADTPFSKRTSVYAFDRVYGDGKSANLQYLGQADLVTYLDAFLAHETHITADANYLRVFQQDWFGTSLAKRKGNKLWENGKEGSKSERKCRHRVLCFLLSHARAASSVRGGLLRMLDGISASEKVDMLVSSIEELIDTFKDMRELASPQNSPLDILSVLLSSFDASAAPALNGNDDTHWNVYVKALRFLFCKFDMAPSPQVLLQRTLARSTLTHTLEDQLFPHLSAERQLRLCTLLVDIGAGETDDQTALRKLLAHLIGANASLISSLLIALQPTSGSLPSRASKRARLQPSSSGPTPLTRLAFLGEVLAETPLPRSIELIATLLDTLNATLGVQASDDSAETSFVQQLLMMAIEHVAEQTTVANVAPTSIRIDVLVELIRVAGNPQTFNQALLLMACLARLAPSAILRNIMPVFTFMGSNVFHRDDTYSFRVVQKTVDNIVPIMAASLKDMHTDSLTMYIAARDFLRIFTDAAHHIPRHRRTKLFTHLVAVLNPVDFLAPVCMLLVERSASRVVRQNDDDARATFALPLAVLNHHPHALQIYVLAEFVRESMRLIERAQNLEDGPQTLLDWQSGDEEHAAPLSSILGRRAHALVVFVAHAVGANSKSNLIVTDPEVPIPDGGTIKDLLALLITQSQGQYGASELASRALNAVDRLVLSSPVDNFFEAIVYMLSMSDEKIKSGTIELLSLRVRDVADDARRKHVAKVSVIISHLQRLISVGVDTALAAQALQALAAIGESMIPGEESALVPTVHLALSAIGQRKNTLYAVRVLRPLVAKLGPRLIADIRSIIEQCVRLVIEPDQDVSREAFTVLHAILVSLPTFWGSVEITLVVRVIIDTGSTQSPEIASLEQAMAKRLPAKALLPALLSLWADVSQRAMSTQPYFKLLKRVVRGAAREILTEHIKLIIKVFLEALERVKSRDSNETESLVIATFTELVVKLNDTSFRPLFRRLYDWAFVPDERHPSSESISSRHVHISLRVNQSPNGVQYASVSQGLMNPYMTYLLTPSVDALKAFATSTRDDRAYWACIVDVLTRSLTFDDGSFWRNDRLRMIASPLVAQVPSAVGLEDRKRLDAALCSLVECITDGTLLKTVNLDLLMHTRAENAKTRQYALAFAENMWNAHGGKLLGFVAETAPFIAECSEDENDMVAVQATKLKNAVERVAGNISGL</sequence>
<evidence type="ECO:0000256" key="1">
    <source>
        <dbReference type="ARBA" id="ARBA00004604"/>
    </source>
</evidence>
<dbReference type="SMART" id="SM01036">
    <property type="entry name" value="BP28CT"/>
    <property type="match status" value="1"/>
</dbReference>
<evidence type="ECO:0000256" key="7">
    <source>
        <dbReference type="ARBA" id="ARBA00023274"/>
    </source>
</evidence>
<name>A0A0D7A9E3_9AGAR</name>
<dbReference type="EMBL" id="KN881930">
    <property type="protein sequence ID" value="KIY47627.1"/>
    <property type="molecule type" value="Genomic_DNA"/>
</dbReference>
<keyword evidence="5 8" id="KW-0698">rRNA processing</keyword>
<dbReference type="InterPro" id="IPR012954">
    <property type="entry name" value="BP28_C_dom"/>
</dbReference>
<evidence type="ECO:0000256" key="6">
    <source>
        <dbReference type="ARBA" id="ARBA00023242"/>
    </source>
</evidence>
<dbReference type="GO" id="GO:0045943">
    <property type="term" value="P:positive regulation of transcription by RNA polymerase I"/>
    <property type="evidence" value="ECO:0007669"/>
    <property type="project" value="TreeGrafter"/>
</dbReference>
<dbReference type="OrthoDB" id="31183at2759"/>
<keyword evidence="6 8" id="KW-0539">Nucleus</keyword>
<keyword evidence="11" id="KW-1185">Reference proteome</keyword>
<comment type="similarity">
    <text evidence="2 8">Belongs to the HEATR1/UTP10 family.</text>
</comment>
<dbReference type="InterPro" id="IPR016024">
    <property type="entry name" value="ARM-type_fold"/>
</dbReference>
<evidence type="ECO:0000256" key="5">
    <source>
        <dbReference type="ARBA" id="ARBA00022552"/>
    </source>
</evidence>
<dbReference type="SUPFAM" id="SSF48371">
    <property type="entry name" value="ARM repeat"/>
    <property type="match status" value="2"/>
</dbReference>
<comment type="subcellular location">
    <subcellularLocation>
        <location evidence="1 8">Nucleus</location>
        <location evidence="1 8">Nucleolus</location>
    </subcellularLocation>
</comment>
<reference evidence="10 11" key="1">
    <citation type="journal article" date="2015" name="Fungal Genet. Biol.">
        <title>Evolution of novel wood decay mechanisms in Agaricales revealed by the genome sequences of Fistulina hepatica and Cylindrobasidium torrendii.</title>
        <authorList>
            <person name="Floudas D."/>
            <person name="Held B.W."/>
            <person name="Riley R."/>
            <person name="Nagy L.G."/>
            <person name="Koehler G."/>
            <person name="Ransdell A.S."/>
            <person name="Younus H."/>
            <person name="Chow J."/>
            <person name="Chiniquy J."/>
            <person name="Lipzen A."/>
            <person name="Tritt A."/>
            <person name="Sun H."/>
            <person name="Haridas S."/>
            <person name="LaButti K."/>
            <person name="Ohm R.A."/>
            <person name="Kues U."/>
            <person name="Blanchette R.A."/>
            <person name="Grigoriev I.V."/>
            <person name="Minto R.E."/>
            <person name="Hibbett D.S."/>
        </authorList>
    </citation>
    <scope>NUCLEOTIDE SEQUENCE [LARGE SCALE GENOMIC DNA]</scope>
    <source>
        <strain evidence="10 11">ATCC 64428</strain>
    </source>
</reference>
<keyword evidence="4 8" id="KW-0690">Ribosome biogenesis</keyword>
<evidence type="ECO:0000259" key="9">
    <source>
        <dbReference type="SMART" id="SM01036"/>
    </source>
</evidence>
<dbReference type="PANTHER" id="PTHR13457:SF1">
    <property type="entry name" value="HEAT REPEAT-CONTAINING PROTEIN 1"/>
    <property type="match status" value="1"/>
</dbReference>
<evidence type="ECO:0000256" key="8">
    <source>
        <dbReference type="RuleBase" id="RU367065"/>
    </source>
</evidence>
<dbReference type="GO" id="GO:0032040">
    <property type="term" value="C:small-subunit processome"/>
    <property type="evidence" value="ECO:0007669"/>
    <property type="project" value="TreeGrafter"/>
</dbReference>
<dbReference type="PANTHER" id="PTHR13457">
    <property type="entry name" value="BAP28"/>
    <property type="match status" value="1"/>
</dbReference>
<evidence type="ECO:0000256" key="2">
    <source>
        <dbReference type="ARBA" id="ARBA00010559"/>
    </source>
</evidence>
<evidence type="ECO:0000313" key="11">
    <source>
        <dbReference type="Proteomes" id="UP000054144"/>
    </source>
</evidence>
<protein>
    <recommendedName>
        <fullName evidence="3 8">U3 small nucleolar RNA-associated protein 10</fullName>
    </recommendedName>
</protein>
<accession>A0A0D7A9E3</accession>
<feature type="domain" description="BP28 C-terminal" evidence="9">
    <location>
        <begin position="1662"/>
        <end position="1810"/>
    </location>
</feature>
<dbReference type="GO" id="GO:0030515">
    <property type="term" value="F:snoRNA binding"/>
    <property type="evidence" value="ECO:0007669"/>
    <property type="project" value="TreeGrafter"/>
</dbReference>
<dbReference type="Pfam" id="PF08146">
    <property type="entry name" value="BP28CT"/>
    <property type="match status" value="1"/>
</dbReference>
<dbReference type="GO" id="GO:0034455">
    <property type="term" value="C:t-UTP complex"/>
    <property type="evidence" value="ECO:0007669"/>
    <property type="project" value="TreeGrafter"/>
</dbReference>
<dbReference type="GO" id="GO:0030686">
    <property type="term" value="C:90S preribosome"/>
    <property type="evidence" value="ECO:0007669"/>
    <property type="project" value="TreeGrafter"/>
</dbReference>
<keyword evidence="7 8" id="KW-0687">Ribonucleoprotein</keyword>